<dbReference type="RefSeq" id="WP_317545808.1">
    <property type="nucleotide sequence ID" value="NZ_JAWLKB010000043.1"/>
</dbReference>
<proteinExistence type="predicted"/>
<comment type="caution">
    <text evidence="1">The sequence shown here is derived from an EMBL/GenBank/DDBJ whole genome shotgun (WGS) entry which is preliminary data.</text>
</comment>
<dbReference type="Proteomes" id="UP001185927">
    <property type="component" value="Unassembled WGS sequence"/>
</dbReference>
<organism evidence="1 2">
    <name type="scientific">Rhodococcus globerulus</name>
    <dbReference type="NCBI Taxonomy" id="33008"/>
    <lineage>
        <taxon>Bacteria</taxon>
        <taxon>Bacillati</taxon>
        <taxon>Actinomycetota</taxon>
        <taxon>Actinomycetes</taxon>
        <taxon>Mycobacteriales</taxon>
        <taxon>Nocardiaceae</taxon>
        <taxon>Rhodococcus</taxon>
    </lineage>
</organism>
<reference evidence="1 2" key="1">
    <citation type="submission" date="2023-10" db="EMBL/GenBank/DDBJ databases">
        <title>Development of a sustainable strategy for remediation of hydrocarbon-contaminated territories based on the waste exchange concept.</title>
        <authorList>
            <person name="Krivoruchko A."/>
        </authorList>
    </citation>
    <scope>NUCLEOTIDE SEQUENCE [LARGE SCALE GENOMIC DNA]</scope>
    <source>
        <strain evidence="1 2">IEGM 1203</strain>
    </source>
</reference>
<accession>A0ABU4C4F1</accession>
<gene>
    <name evidence="1" type="ORF">R3Q16_32715</name>
</gene>
<evidence type="ECO:0000313" key="1">
    <source>
        <dbReference type="EMBL" id="MDV6271377.1"/>
    </source>
</evidence>
<keyword evidence="2" id="KW-1185">Reference proteome</keyword>
<dbReference type="EMBL" id="JAWLKB010000043">
    <property type="protein sequence ID" value="MDV6271377.1"/>
    <property type="molecule type" value="Genomic_DNA"/>
</dbReference>
<evidence type="ECO:0000313" key="2">
    <source>
        <dbReference type="Proteomes" id="UP001185927"/>
    </source>
</evidence>
<sequence length="162" mass="17821">MTALSKYPALLSPDQQPVLRQRIARQVGGEEPLPRAWIGESATLTDTDVVDANSRWWRCNPDRIVDAGFLPVTIAGFVVTILHIQGLRDTANRKWDSKQGRTIHQVRHAFDATLAARVRELGHPASNFIDPTLTSQEANHVRTILGGRSSAHSGGPIAYLPD</sequence>
<protein>
    <submittedName>
        <fullName evidence="1">Uncharacterized protein</fullName>
    </submittedName>
</protein>
<name>A0ABU4C4F1_RHOGO</name>